<reference evidence="2 3" key="1">
    <citation type="submission" date="2020-08" db="EMBL/GenBank/DDBJ databases">
        <title>Genome sequence of Thermomonas brevis KACC 16975T.</title>
        <authorList>
            <person name="Hyun D.-W."/>
            <person name="Bae J.-W."/>
        </authorList>
    </citation>
    <scope>NUCLEOTIDE SEQUENCE [LARGE SCALE GENOMIC DNA]</scope>
    <source>
        <strain evidence="2 3">KACC 16975</strain>
    </source>
</reference>
<dbReference type="KEGG" id="tbv:H9L17_08160"/>
<feature type="domain" description="Autotransporter" evidence="1">
    <location>
        <begin position="1303"/>
        <end position="1571"/>
    </location>
</feature>
<evidence type="ECO:0000313" key="3">
    <source>
        <dbReference type="Proteomes" id="UP000515977"/>
    </source>
</evidence>
<protein>
    <submittedName>
        <fullName evidence="2">Autotransporter outer membrane beta-barrel domain-containing protein</fullName>
    </submittedName>
</protein>
<keyword evidence="3" id="KW-1185">Reference proteome</keyword>
<dbReference type="InterPro" id="IPR012332">
    <property type="entry name" value="Autotransporter_pectin_lyase_C"/>
</dbReference>
<dbReference type="Proteomes" id="UP000515977">
    <property type="component" value="Chromosome"/>
</dbReference>
<proteinExistence type="predicted"/>
<accession>A0A7G9QPE7</accession>
<dbReference type="Gene3D" id="2.40.128.130">
    <property type="entry name" value="Autotransporter beta-domain"/>
    <property type="match status" value="1"/>
</dbReference>
<organism evidence="2 3">
    <name type="scientific">Thermomonas brevis</name>
    <dbReference type="NCBI Taxonomy" id="215691"/>
    <lineage>
        <taxon>Bacteria</taxon>
        <taxon>Pseudomonadati</taxon>
        <taxon>Pseudomonadota</taxon>
        <taxon>Gammaproteobacteria</taxon>
        <taxon>Lysobacterales</taxon>
        <taxon>Lysobacteraceae</taxon>
        <taxon>Thermomonas</taxon>
    </lineage>
</organism>
<dbReference type="RefSeq" id="WP_187568989.1">
    <property type="nucleotide sequence ID" value="NZ_CP060711.1"/>
</dbReference>
<dbReference type="GO" id="GO:0019867">
    <property type="term" value="C:outer membrane"/>
    <property type="evidence" value="ECO:0007669"/>
    <property type="project" value="InterPro"/>
</dbReference>
<dbReference type="PROSITE" id="PS51208">
    <property type="entry name" value="AUTOTRANSPORTER"/>
    <property type="match status" value="1"/>
</dbReference>
<dbReference type="SMART" id="SM00869">
    <property type="entry name" value="Autotransporter"/>
    <property type="match status" value="1"/>
</dbReference>
<evidence type="ECO:0000313" key="2">
    <source>
        <dbReference type="EMBL" id="QNN45222.1"/>
    </source>
</evidence>
<dbReference type="InterPro" id="IPR005546">
    <property type="entry name" value="Autotransporte_beta"/>
</dbReference>
<dbReference type="InterPro" id="IPR036709">
    <property type="entry name" value="Autotransporte_beta_dom_sf"/>
</dbReference>
<sequence length="1571" mass="155021">MGNTGNMHVEGGNATGIYVLSEGDASVSNGGNIYAGSGLHGFSGPLYDYYYGTGFAVGINASSSGVDAGVEVDNDGIIVASGIQGGIGITGAAGVEGGTISVNNDGVVVGASYFGSAEGITVSGYASATIENNGDVGAYIYYGTASGVTALSFGGDASVTNVGNVIAAGFDGVAIGAINAYGIVSASGFGNASVDNSGYVRASGAVTGTGIDASAGAAGNVSVTNSGDIVAETGLFNNARADGIKVSSGEGGIEVENSGSIYANSALLAFGIYSSSTAGDTHIENAESGSIGFYSYLNRGFGMFAFAEQGDVSIDNAGDISGYAWQQAYGARVRDLYGDASIVNSGTVSVESGGNKAFGLLVSATYEGTAGITNSGDIEVVSRTGSYGMRAYGYAGADVGNSGTIYAASTNGVAVGMMAQAGDGDTTVTNTGGSIEVKAATAAFGIYASSVYGNVTVSNGSEINALGVNSGATGIKATAAGDVDIANSAYIYVASNGNAIGLYGYTDAGSVTVDNSGDMFVYSVNGLADGIFASGADVDVANSGAISAVGRSWAAGIEAQGMQTSIQNDGDIYAVAVGAGAHAFALYATGDQAVSVGNAGAIEAQGYNATGIEARSYGDLAIDNSGGITAGYATEDGSFYSALAIGINATSGGAGASMEIGNSGDISAVGFYGATGISAASSGEGGTVSVNSSGNIDVLQGNKYGYGAYGIIASGDGDASVTSSGAITAYSAGGATGAAALSFAGNASVVNAGDIEVVSVAQAYYGATGLLAFGANGSASVENAGSVSATAAGIAYSEARAVDAQALGDVSVENSGSLYANGEKYAFGVYAVTGTGDLMVDNAGGDIGFYSYSGRGWGVFGYATQGDTAISNAGSIEGYAYGQSAGVFAVAAQGDVGATNSGDISIASGGDAAIGIFGRADHGTASVTNSGDIEAVSGYVAYGVLARGAEVVVTNSGDISAEGYGASIGIAVNGTESSTVNNTGTIHAGEGGFNAGVLFGNGGANILNNTGAGVIGASGDEGYAFAVVGGDVADTINNGARILGAVSLYGGADVFNNKAGGVWDVGDSRSTDFGDGDDAINNQAGGTIRLAGGALYLGSASSTGNAFTNAGTIKVVGDDNLIDMGSGIALVPALNPLPLVNNGIIDFVDGATDDVLTIEGDLGGSGAINVDMDLAILTSDQLYVDGSMASGAAQKVNVSITQMPKTASTTAVEFAHVAGTSSAGAFVGGALVGYSPSNFLDIGVHTSRQAGAGDSASFLVSLDVLGLNDTGALAAATASGAAAFMNAQVSTFRQRLGVNPYGDAGKVMNAFVRFYSSEGDVDLAHTAGNFGQGGNFGFSQKTWGKEFGINANLSEKIHAGLVFGNADSRQRLSEGVGENRMDGATVGAYATWQAPEGFYVDLTGRWMAADIRATSAAGVMAGRVHTQATSLEAGYEWKVGSFSVVPQAQYTSTKVDGIRAFHGQMADFEAHGGTFSQGRLGVEINRTIQSGDLRWTPYGALSAVREFDGKTTYTVADNFFGSTSSKGTSALAELGLGLQKGAFGFGVGVNWTDGGAYKSIVGGQANVRFSW</sequence>
<name>A0A7G9QPE7_9GAMM</name>
<evidence type="ECO:0000259" key="1">
    <source>
        <dbReference type="PROSITE" id="PS51208"/>
    </source>
</evidence>
<dbReference type="SUPFAM" id="SSF103515">
    <property type="entry name" value="Autotransporter"/>
    <property type="match status" value="1"/>
</dbReference>
<dbReference type="InterPro" id="IPR006315">
    <property type="entry name" value="OM_autotransptr_brl_dom"/>
</dbReference>
<dbReference type="EMBL" id="CP060711">
    <property type="protein sequence ID" value="QNN45222.1"/>
    <property type="molecule type" value="Genomic_DNA"/>
</dbReference>
<dbReference type="NCBIfam" id="TIGR01414">
    <property type="entry name" value="autotrans_barl"/>
    <property type="match status" value="1"/>
</dbReference>
<gene>
    <name evidence="2" type="ORF">H9L17_08160</name>
</gene>
<dbReference type="Gene3D" id="2.160.20.20">
    <property type="match status" value="1"/>
</dbReference>